<dbReference type="RefSeq" id="WP_162502289.1">
    <property type="nucleotide sequence ID" value="NZ_AP019735.1"/>
</dbReference>
<protein>
    <recommendedName>
        <fullName evidence="7">Serine/threonine protein phosphatase</fullName>
    </recommendedName>
</protein>
<dbReference type="AlphaFoldDB" id="A0A4Y1WUJ3"/>
<accession>A0A4Y1WUJ3</accession>
<dbReference type="Pfam" id="PF00149">
    <property type="entry name" value="Metallophos"/>
    <property type="match status" value="1"/>
</dbReference>
<feature type="domain" description="Calcineurin-like phosphoesterase N-terminal" evidence="4">
    <location>
        <begin position="56"/>
        <end position="129"/>
    </location>
</feature>
<dbReference type="PANTHER" id="PTHR43143">
    <property type="entry name" value="METALLOPHOSPHOESTERASE, CALCINEURIN SUPERFAMILY"/>
    <property type="match status" value="1"/>
</dbReference>
<dbReference type="SUPFAM" id="SSF49464">
    <property type="entry name" value="Carboxypeptidase regulatory domain-like"/>
    <property type="match status" value="1"/>
</dbReference>
<dbReference type="KEGG" id="acou:A5CBH24_16780"/>
<evidence type="ECO:0000259" key="2">
    <source>
        <dbReference type="Pfam" id="PF00149"/>
    </source>
</evidence>
<feature type="chain" id="PRO_5021284838" description="Serine/threonine protein phosphatase" evidence="1">
    <location>
        <begin position="25"/>
        <end position="511"/>
    </location>
</feature>
<proteinExistence type="predicted"/>
<dbReference type="Proteomes" id="UP000318946">
    <property type="component" value="Chromosome"/>
</dbReference>
<feature type="signal peptide" evidence="1">
    <location>
        <begin position="1"/>
        <end position="24"/>
    </location>
</feature>
<dbReference type="InterPro" id="IPR032285">
    <property type="entry name" value="Metallophos_N"/>
</dbReference>
<dbReference type="SUPFAM" id="SSF56300">
    <property type="entry name" value="Metallo-dependent phosphatases"/>
    <property type="match status" value="1"/>
</dbReference>
<dbReference type="InterPro" id="IPR004843">
    <property type="entry name" value="Calcineurin-like_PHP"/>
</dbReference>
<dbReference type="GO" id="GO:0016787">
    <property type="term" value="F:hydrolase activity"/>
    <property type="evidence" value="ECO:0007669"/>
    <property type="project" value="InterPro"/>
</dbReference>
<feature type="domain" description="Calcineurin-like phosphoesterase" evidence="2">
    <location>
        <begin position="198"/>
        <end position="325"/>
    </location>
</feature>
<organism evidence="5 6">
    <name type="scientific">Alistipes communis</name>
    <dbReference type="NCBI Taxonomy" id="2585118"/>
    <lineage>
        <taxon>Bacteria</taxon>
        <taxon>Pseudomonadati</taxon>
        <taxon>Bacteroidota</taxon>
        <taxon>Bacteroidia</taxon>
        <taxon>Bacteroidales</taxon>
        <taxon>Rikenellaceae</taxon>
        <taxon>Alistipes</taxon>
    </lineage>
</organism>
<dbReference type="Pfam" id="PF16371">
    <property type="entry name" value="MetallophosN"/>
    <property type="match status" value="1"/>
</dbReference>
<sequence length="511" mass="56427">MNRFEALMRRAALVLALLLTTACGGGEEEPRTPPAEPPREIEVDASSTLYGFVGDTAGNPVEGVVVSDGFQCVATDAGGVYEMKRDAAAEYVCYSVPAEFKIRTGHDGYPDFYVRLDTSQQKIRQDFTLERLAGVERNFRLICIGDPQPAKAEEATRFEREAMVDVRRTATASAVPCYGVALGDITGEKPDLLAGVRRSLGTAGIPVFALPGNHDKYKVDDATPRDASYFRYTMGPVDYSFNRGDVHVVCMDDVIYTSGTEYTNGFTDAQLAWLRADLSFVPKQKMVILCYHIPLRSGTARNMAAVKALLSEYAEAHLMAAHTHYNENFINTDADGGLYEHIHGAPCGVFWHSALNGDGTPNGYAVYDVEGAAITDWRYKSSLHDESFQIRLHRGGDTHSGFTYPYTPKTVIANVWNADPEWRVTLCENGVETKAMTLVTTYTDAWSVGYHVGVLGRGDNYKSPCKHMYVAEPNDVRAALKVVAVDRWGNRYEQSEFTAPDDFTDARSPVY</sequence>
<dbReference type="PROSITE" id="PS51257">
    <property type="entry name" value="PROKAR_LIPOPROTEIN"/>
    <property type="match status" value="1"/>
</dbReference>
<dbReference type="CDD" id="cd00838">
    <property type="entry name" value="MPP_superfamily"/>
    <property type="match status" value="1"/>
</dbReference>
<dbReference type="GeneID" id="78342394"/>
<evidence type="ECO:0000313" key="5">
    <source>
        <dbReference type="EMBL" id="BBL04365.1"/>
    </source>
</evidence>
<dbReference type="PANTHER" id="PTHR43143:SF6">
    <property type="entry name" value="BLL3016 PROTEIN"/>
    <property type="match status" value="1"/>
</dbReference>
<evidence type="ECO:0000259" key="4">
    <source>
        <dbReference type="Pfam" id="PF16371"/>
    </source>
</evidence>
<dbReference type="Gene3D" id="3.60.21.10">
    <property type="match status" value="1"/>
</dbReference>
<evidence type="ECO:0008006" key="7">
    <source>
        <dbReference type="Google" id="ProtNLM"/>
    </source>
</evidence>
<gene>
    <name evidence="5" type="ORF">A5CBH24_16780</name>
</gene>
<dbReference type="Pfam" id="PF16370">
    <property type="entry name" value="MetallophosC"/>
    <property type="match status" value="1"/>
</dbReference>
<evidence type="ECO:0000256" key="1">
    <source>
        <dbReference type="SAM" id="SignalP"/>
    </source>
</evidence>
<dbReference type="InterPro" id="IPR051918">
    <property type="entry name" value="STPP_CPPED1"/>
</dbReference>
<dbReference type="InterPro" id="IPR032288">
    <property type="entry name" value="Metallophos_C"/>
</dbReference>
<dbReference type="InterPro" id="IPR008969">
    <property type="entry name" value="CarboxyPept-like_regulatory"/>
</dbReference>
<feature type="domain" description="Calcineurin-like phosphoesterase C-terminal" evidence="3">
    <location>
        <begin position="340"/>
        <end position="492"/>
    </location>
</feature>
<keyword evidence="1" id="KW-0732">Signal</keyword>
<dbReference type="EMBL" id="AP019735">
    <property type="protein sequence ID" value="BBL04365.1"/>
    <property type="molecule type" value="Genomic_DNA"/>
</dbReference>
<evidence type="ECO:0000259" key="3">
    <source>
        <dbReference type="Pfam" id="PF16370"/>
    </source>
</evidence>
<evidence type="ECO:0000313" key="6">
    <source>
        <dbReference type="Proteomes" id="UP000318946"/>
    </source>
</evidence>
<reference evidence="6" key="1">
    <citation type="submission" date="2019-06" db="EMBL/GenBank/DDBJ databases">
        <title>Alistipes onderdonkii subsp. vulgaris subsp. nov., Alistipes dispar sp. nov. and Alistipes communis sp. nov., isolated from human faeces, and creation of Alistipes onderdonkii subsp. onderdonkii subsp. nov.</title>
        <authorList>
            <person name="Sakamoto M."/>
            <person name="Ikeyama N."/>
            <person name="Ogata Y."/>
            <person name="Suda W."/>
            <person name="Iino T."/>
            <person name="Hattori M."/>
            <person name="Ohkuma M."/>
        </authorList>
    </citation>
    <scope>NUCLEOTIDE SEQUENCE [LARGE SCALE GENOMIC DNA]</scope>
    <source>
        <strain evidence="6">5CBH24</strain>
    </source>
</reference>
<keyword evidence="6" id="KW-1185">Reference proteome</keyword>
<name>A0A4Y1WUJ3_9BACT</name>
<dbReference type="InterPro" id="IPR029052">
    <property type="entry name" value="Metallo-depent_PP-like"/>
</dbReference>